<evidence type="ECO:0000313" key="3">
    <source>
        <dbReference type="Proteomes" id="UP001500101"/>
    </source>
</evidence>
<feature type="domain" description="Polymerase nucleotidyl transferase" evidence="1">
    <location>
        <begin position="9"/>
        <end position="49"/>
    </location>
</feature>
<dbReference type="CDD" id="cd05403">
    <property type="entry name" value="NT_KNTase_like"/>
    <property type="match status" value="1"/>
</dbReference>
<evidence type="ECO:0000313" key="2">
    <source>
        <dbReference type="EMBL" id="GAA4143513.1"/>
    </source>
</evidence>
<dbReference type="InterPro" id="IPR043519">
    <property type="entry name" value="NT_sf"/>
</dbReference>
<gene>
    <name evidence="2" type="ORF">GCM10022216_25510</name>
</gene>
<dbReference type="Pfam" id="PF01909">
    <property type="entry name" value="NTP_transf_2"/>
    <property type="match status" value="1"/>
</dbReference>
<dbReference type="SUPFAM" id="SSF81301">
    <property type="entry name" value="Nucleotidyltransferase"/>
    <property type="match status" value="1"/>
</dbReference>
<evidence type="ECO:0000259" key="1">
    <source>
        <dbReference type="Pfam" id="PF01909"/>
    </source>
</evidence>
<accession>A0ABP7YYA3</accession>
<dbReference type="InterPro" id="IPR002934">
    <property type="entry name" value="Polymerase_NTP_transf_dom"/>
</dbReference>
<reference evidence="3" key="1">
    <citation type="journal article" date="2019" name="Int. J. Syst. Evol. Microbiol.">
        <title>The Global Catalogue of Microorganisms (GCM) 10K type strain sequencing project: providing services to taxonomists for standard genome sequencing and annotation.</title>
        <authorList>
            <consortium name="The Broad Institute Genomics Platform"/>
            <consortium name="The Broad Institute Genome Sequencing Center for Infectious Disease"/>
            <person name="Wu L."/>
            <person name="Ma J."/>
        </authorList>
    </citation>
    <scope>NUCLEOTIDE SEQUENCE [LARGE SCALE GENOMIC DNA]</scope>
    <source>
        <strain evidence="3">JCM 16704</strain>
    </source>
</reference>
<organism evidence="2 3">
    <name type="scientific">Sphingobacterium kyonggiense</name>
    <dbReference type="NCBI Taxonomy" id="714075"/>
    <lineage>
        <taxon>Bacteria</taxon>
        <taxon>Pseudomonadati</taxon>
        <taxon>Bacteroidota</taxon>
        <taxon>Sphingobacteriia</taxon>
        <taxon>Sphingobacteriales</taxon>
        <taxon>Sphingobacteriaceae</taxon>
        <taxon>Sphingobacterium</taxon>
    </lineage>
</organism>
<name>A0ABP7YYA3_9SPHI</name>
<comment type="caution">
    <text evidence="2">The sequence shown here is derived from an EMBL/GenBank/DDBJ whole genome shotgun (WGS) entry which is preliminary data.</text>
</comment>
<protein>
    <submittedName>
        <fullName evidence="2">Nucleotidyltransferase domain-containing protein</fullName>
    </submittedName>
</protein>
<sequence length="275" mass="31132">MDIQGILGRIKEALSEVSGVEAIVLGGSRVTGTAGPQSDIDVGIYYNASIFDFDALNVAASRLDDSHRKGLIGKEGDWGPWVNFGAWLQINEIAVDLIFRDIARVKQVIQDTNQGTFQANYQPGHPHAYMNYMYRGELAYNKVIFAREASFSDLKILAQQYPSSLQQNLLQFFGFEAEFYLMLAKKNLGNQDPYYFHGLLFKMISAFNQVIFAKNKVYMLNEKKAVHRIMSFQFAPINYAARIEELFHNLSENPQESLNIAKLLLIEIESLVVVN</sequence>
<dbReference type="Proteomes" id="UP001500101">
    <property type="component" value="Unassembled WGS sequence"/>
</dbReference>
<keyword evidence="3" id="KW-1185">Reference proteome</keyword>
<dbReference type="EMBL" id="BAAAZI010000010">
    <property type="protein sequence ID" value="GAA4143513.1"/>
    <property type="molecule type" value="Genomic_DNA"/>
</dbReference>
<proteinExistence type="predicted"/>
<dbReference type="Gene3D" id="3.30.460.10">
    <property type="entry name" value="Beta Polymerase, domain 2"/>
    <property type="match status" value="1"/>
</dbReference>